<keyword evidence="1" id="KW-0479">Metal-binding</keyword>
<dbReference type="Proteomes" id="UP001158576">
    <property type="component" value="Chromosome 1"/>
</dbReference>
<evidence type="ECO:0000313" key="6">
    <source>
        <dbReference type="Proteomes" id="UP001158576"/>
    </source>
</evidence>
<dbReference type="CDD" id="cd00051">
    <property type="entry name" value="EFh"/>
    <property type="match status" value="1"/>
</dbReference>
<name>A0ABN7SNW3_OIKDI</name>
<dbReference type="InterPro" id="IPR018247">
    <property type="entry name" value="EF_Hand_1_Ca_BS"/>
</dbReference>
<dbReference type="SMART" id="SM00054">
    <property type="entry name" value="EFh"/>
    <property type="match status" value="2"/>
</dbReference>
<dbReference type="SUPFAM" id="SSF47473">
    <property type="entry name" value="EF-hand"/>
    <property type="match status" value="1"/>
</dbReference>
<keyword evidence="2" id="KW-0677">Repeat</keyword>
<evidence type="ECO:0000259" key="4">
    <source>
        <dbReference type="SMART" id="SM00054"/>
    </source>
</evidence>
<evidence type="ECO:0000313" key="5">
    <source>
        <dbReference type="EMBL" id="CAG5105004.1"/>
    </source>
</evidence>
<reference evidence="5 6" key="1">
    <citation type="submission" date="2021-04" db="EMBL/GenBank/DDBJ databases">
        <authorList>
            <person name="Bliznina A."/>
        </authorList>
    </citation>
    <scope>NUCLEOTIDE SEQUENCE [LARGE SCALE GENOMIC DNA]</scope>
</reference>
<gene>
    <name evidence="5" type="ORF">OKIOD_LOCUS10512</name>
</gene>
<dbReference type="Pfam" id="PF13499">
    <property type="entry name" value="EF-hand_7"/>
    <property type="match status" value="1"/>
</dbReference>
<organism evidence="5 6">
    <name type="scientific">Oikopleura dioica</name>
    <name type="common">Tunicate</name>
    <dbReference type="NCBI Taxonomy" id="34765"/>
    <lineage>
        <taxon>Eukaryota</taxon>
        <taxon>Metazoa</taxon>
        <taxon>Chordata</taxon>
        <taxon>Tunicata</taxon>
        <taxon>Appendicularia</taxon>
        <taxon>Copelata</taxon>
        <taxon>Oikopleuridae</taxon>
        <taxon>Oikopleura</taxon>
    </lineage>
</organism>
<keyword evidence="3" id="KW-0106">Calcium</keyword>
<dbReference type="InterPro" id="IPR011992">
    <property type="entry name" value="EF-hand-dom_pair"/>
</dbReference>
<keyword evidence="6" id="KW-1185">Reference proteome</keyword>
<proteinExistence type="predicted"/>
<feature type="domain" description="EF-hand" evidence="4">
    <location>
        <begin position="33"/>
        <end position="61"/>
    </location>
</feature>
<evidence type="ECO:0000256" key="3">
    <source>
        <dbReference type="ARBA" id="ARBA00022837"/>
    </source>
</evidence>
<dbReference type="InterPro" id="IPR002048">
    <property type="entry name" value="EF_hand_dom"/>
</dbReference>
<dbReference type="InterPro" id="IPR051581">
    <property type="entry name" value="Ca-bind"/>
</dbReference>
<protein>
    <submittedName>
        <fullName evidence="5">Oidioi.mRNA.OKI2018_I69.chr1.g1747.t1.cds</fullName>
    </submittedName>
</protein>
<evidence type="ECO:0000256" key="1">
    <source>
        <dbReference type="ARBA" id="ARBA00022723"/>
    </source>
</evidence>
<evidence type="ECO:0000256" key="2">
    <source>
        <dbReference type="ARBA" id="ARBA00022737"/>
    </source>
</evidence>
<dbReference type="PANTHER" id="PTHR34524:SF6">
    <property type="entry name" value="CALCYPHOSINE LIKE"/>
    <property type="match status" value="1"/>
</dbReference>
<dbReference type="PANTHER" id="PTHR34524">
    <property type="entry name" value="CALCYPHOSIN"/>
    <property type="match status" value="1"/>
</dbReference>
<dbReference type="Gene3D" id="1.10.238.10">
    <property type="entry name" value="EF-hand"/>
    <property type="match status" value="2"/>
</dbReference>
<dbReference type="PROSITE" id="PS00018">
    <property type="entry name" value="EF_HAND_1"/>
    <property type="match status" value="2"/>
</dbReference>
<sequence>MFKIMDDNGDKKLDKYEFGKGFREFGCELTKEEVAELFTIFDRNGSGFVDFEDMLCTLRQPMRQCRKDLITISDLRGVYTAKYHPKFISGKMTEDEVFAEFLQTFTQSTKPVKEVKWEEFFNYYHGISCSIDLDVYFDVMMRQAWKL</sequence>
<feature type="domain" description="EF-hand" evidence="4">
    <location>
        <begin position="1"/>
        <end position="25"/>
    </location>
</feature>
<dbReference type="EMBL" id="OU015566">
    <property type="protein sequence ID" value="CAG5105004.1"/>
    <property type="molecule type" value="Genomic_DNA"/>
</dbReference>
<accession>A0ABN7SNW3</accession>